<evidence type="ECO:0000313" key="1">
    <source>
        <dbReference type="Proteomes" id="UP000887565"/>
    </source>
</evidence>
<name>A0A915HV46_ROMCU</name>
<protein>
    <submittedName>
        <fullName evidence="2">Uncharacterized protein</fullName>
    </submittedName>
</protein>
<keyword evidence="1" id="KW-1185">Reference proteome</keyword>
<reference evidence="2" key="1">
    <citation type="submission" date="2022-11" db="UniProtKB">
        <authorList>
            <consortium name="WormBaseParasite"/>
        </authorList>
    </citation>
    <scope>IDENTIFICATION</scope>
</reference>
<accession>A0A915HV46</accession>
<proteinExistence type="predicted"/>
<organism evidence="1 2">
    <name type="scientific">Romanomermis culicivorax</name>
    <name type="common">Nematode worm</name>
    <dbReference type="NCBI Taxonomy" id="13658"/>
    <lineage>
        <taxon>Eukaryota</taxon>
        <taxon>Metazoa</taxon>
        <taxon>Ecdysozoa</taxon>
        <taxon>Nematoda</taxon>
        <taxon>Enoplea</taxon>
        <taxon>Dorylaimia</taxon>
        <taxon>Mermithida</taxon>
        <taxon>Mermithoidea</taxon>
        <taxon>Mermithidae</taxon>
        <taxon>Romanomermis</taxon>
    </lineage>
</organism>
<evidence type="ECO:0000313" key="2">
    <source>
        <dbReference type="WBParaSite" id="nRc.2.0.1.t05655-RA"/>
    </source>
</evidence>
<dbReference type="WBParaSite" id="nRc.2.0.1.t05655-RA">
    <property type="protein sequence ID" value="nRc.2.0.1.t05655-RA"/>
    <property type="gene ID" value="nRc.2.0.1.g05655"/>
</dbReference>
<dbReference type="Proteomes" id="UP000887565">
    <property type="component" value="Unplaced"/>
</dbReference>
<sequence length="53" mass="6068">MLDLSKNYVHFLAPILKPDGTPCQIRQNGDDENVMDGDLLFPINMLGKTFFRQ</sequence>
<dbReference type="AlphaFoldDB" id="A0A915HV46"/>